<accession>A0A8A4K5Z6</accession>
<name>A0A8A4K5Z6_PANAN</name>
<proteinExistence type="predicted"/>
<evidence type="ECO:0000313" key="1">
    <source>
        <dbReference type="EMBL" id="QTC45667.1"/>
    </source>
</evidence>
<evidence type="ECO:0000313" key="2">
    <source>
        <dbReference type="Proteomes" id="UP000663901"/>
    </source>
</evidence>
<dbReference type="Proteomes" id="UP000663901">
    <property type="component" value="Chromosome"/>
</dbReference>
<reference evidence="1" key="1">
    <citation type="submission" date="2020-07" db="EMBL/GenBank/DDBJ databases">
        <title>Genome Sequences for Panteoa spp. that cause Center Rot in Onions.</title>
        <authorList>
            <person name="Asselin J.A."/>
            <person name="Helmann T."/>
            <person name="Beer S."/>
            <person name="Stodghill P."/>
        </authorList>
    </citation>
    <scope>NUCLEOTIDE SEQUENCE</scope>
    <source>
        <strain evidence="1">OC5a</strain>
    </source>
</reference>
<sequence>MAKTLIIRHVNLMKSLLTHPKMSDANINALMSSLLLTQLLKFPLRYLFNFKPLQKIAEMLIYHYAASAERELTHRNKKD</sequence>
<dbReference type="RefSeq" id="WP_139366894.1">
    <property type="nucleotide sequence ID" value="NZ_CP020943.2"/>
</dbReference>
<protein>
    <submittedName>
        <fullName evidence="1">Uncharacterized protein</fullName>
    </submittedName>
</protein>
<dbReference type="AlphaFoldDB" id="A0A8A4K5Z6"/>
<organism evidence="1 2">
    <name type="scientific">Pantoea ananas</name>
    <name type="common">Erwinia uredovora</name>
    <dbReference type="NCBI Taxonomy" id="553"/>
    <lineage>
        <taxon>Bacteria</taxon>
        <taxon>Pseudomonadati</taxon>
        <taxon>Pseudomonadota</taxon>
        <taxon>Gammaproteobacteria</taxon>
        <taxon>Enterobacterales</taxon>
        <taxon>Erwiniaceae</taxon>
        <taxon>Pantoea</taxon>
    </lineage>
</organism>
<dbReference type="EMBL" id="CP059084">
    <property type="protein sequence ID" value="QTC45667.1"/>
    <property type="molecule type" value="Genomic_DNA"/>
</dbReference>
<gene>
    <name evidence="1" type="ORF">H0Z12_18530</name>
</gene>